<protein>
    <submittedName>
        <fullName evidence="7">Acyltransferase</fullName>
    </submittedName>
</protein>
<evidence type="ECO:0000256" key="2">
    <source>
        <dbReference type="ARBA" id="ARBA00022475"/>
    </source>
</evidence>
<evidence type="ECO:0000256" key="1">
    <source>
        <dbReference type="ARBA" id="ARBA00004533"/>
    </source>
</evidence>
<organism evidence="7 8">
    <name type="scientific">Rhodanobacter denitrificans</name>
    <dbReference type="NCBI Taxonomy" id="666685"/>
    <lineage>
        <taxon>Bacteria</taxon>
        <taxon>Pseudomonadati</taxon>
        <taxon>Pseudomonadota</taxon>
        <taxon>Gammaproteobacteria</taxon>
        <taxon>Lysobacterales</taxon>
        <taxon>Rhodanobacteraceae</taxon>
        <taxon>Rhodanobacter</taxon>
    </lineage>
</organism>
<comment type="caution">
    <text evidence="7">The sequence shown here is derived from an EMBL/GenBank/DDBJ whole genome shotgun (WGS) entry which is preliminary data.</text>
</comment>
<dbReference type="PANTHER" id="PTHR30606">
    <property type="entry name" value="LIPID A BIOSYNTHESIS LAUROYL ACYLTRANSFERASE"/>
    <property type="match status" value="1"/>
</dbReference>
<dbReference type="Proteomes" id="UP000249046">
    <property type="component" value="Unassembled WGS sequence"/>
</dbReference>
<evidence type="ECO:0000256" key="4">
    <source>
        <dbReference type="ARBA" id="ARBA00022679"/>
    </source>
</evidence>
<dbReference type="GO" id="GO:0016746">
    <property type="term" value="F:acyltransferase activity"/>
    <property type="evidence" value="ECO:0007669"/>
    <property type="project" value="UniProtKB-KW"/>
</dbReference>
<dbReference type="InterPro" id="IPR014548">
    <property type="entry name" value="Ac_Trasf"/>
</dbReference>
<gene>
    <name evidence="7" type="ORF">DI564_08905</name>
</gene>
<dbReference type="GO" id="GO:0009247">
    <property type="term" value="P:glycolipid biosynthetic process"/>
    <property type="evidence" value="ECO:0007669"/>
    <property type="project" value="UniProtKB-ARBA"/>
</dbReference>
<proteinExistence type="predicted"/>
<keyword evidence="5" id="KW-0472">Membrane</keyword>
<dbReference type="PIRSF" id="PIRSF028561">
    <property type="entry name" value="Ac_Trasf"/>
    <property type="match status" value="1"/>
</dbReference>
<comment type="subcellular location">
    <subcellularLocation>
        <location evidence="1">Cell inner membrane</location>
    </subcellularLocation>
</comment>
<dbReference type="PANTHER" id="PTHR30606:SF9">
    <property type="entry name" value="LIPID A BIOSYNTHESIS LAUROYLTRANSFERASE"/>
    <property type="match status" value="1"/>
</dbReference>
<evidence type="ECO:0000256" key="6">
    <source>
        <dbReference type="ARBA" id="ARBA00023315"/>
    </source>
</evidence>
<evidence type="ECO:0000256" key="5">
    <source>
        <dbReference type="ARBA" id="ARBA00023136"/>
    </source>
</evidence>
<accession>A0A2W5KHH2</accession>
<dbReference type="AlphaFoldDB" id="A0A2W5KHH2"/>
<keyword evidence="2" id="KW-1003">Cell membrane</keyword>
<evidence type="ECO:0000313" key="8">
    <source>
        <dbReference type="Proteomes" id="UP000249046"/>
    </source>
</evidence>
<evidence type="ECO:0000256" key="3">
    <source>
        <dbReference type="ARBA" id="ARBA00022519"/>
    </source>
</evidence>
<keyword evidence="4 7" id="KW-0808">Transferase</keyword>
<dbReference type="EMBL" id="QFPO01000006">
    <property type="protein sequence ID" value="PZQ15439.1"/>
    <property type="molecule type" value="Genomic_DNA"/>
</dbReference>
<keyword evidence="3" id="KW-0997">Cell inner membrane</keyword>
<evidence type="ECO:0000313" key="7">
    <source>
        <dbReference type="EMBL" id="PZQ15439.1"/>
    </source>
</evidence>
<dbReference type="InterPro" id="IPR004960">
    <property type="entry name" value="LipA_acyltrans"/>
</dbReference>
<sequence length="312" mass="34917">MSARHWAQIGENTFVAGIWLLYWVHRLFGRWPFRLAVYPVIGVYWLARRDLRAASLQYLTRLQAATGALGHAPTWRDGMRHVGLFAETLLDKLLAVSGRYRFANVHTEGREEIYAIAEGGVGGLLVTAHLGCLEIGRAMAGHRGVFRLNILVHTRHAAQFNRLLKRLNPAQDVNLIEVTSIGPETALLLGEKVAAGEYVVIAGDRVPVFASQTVAVDFLGHRAPLPAGPWVLAALLKCPVHFLASIHERGSYTIRFEPLADRVELPRGRREEAIADYAGRYAAALTRMLERSPYDWFNFFPFWDQSDGSEHS</sequence>
<name>A0A2W5KHH2_9GAMM</name>
<keyword evidence="6 7" id="KW-0012">Acyltransferase</keyword>
<dbReference type="GO" id="GO:0005886">
    <property type="term" value="C:plasma membrane"/>
    <property type="evidence" value="ECO:0007669"/>
    <property type="project" value="UniProtKB-SubCell"/>
</dbReference>
<dbReference type="CDD" id="cd07984">
    <property type="entry name" value="LPLAT_LABLAT-like"/>
    <property type="match status" value="1"/>
</dbReference>
<reference evidence="7 8" key="1">
    <citation type="submission" date="2017-08" db="EMBL/GenBank/DDBJ databases">
        <title>Infants hospitalized years apart are colonized by the same room-sourced microbial strains.</title>
        <authorList>
            <person name="Brooks B."/>
            <person name="Olm M.R."/>
            <person name="Firek B.A."/>
            <person name="Baker R."/>
            <person name="Thomas B.C."/>
            <person name="Morowitz M.J."/>
            <person name="Banfield J.F."/>
        </authorList>
    </citation>
    <scope>NUCLEOTIDE SEQUENCE [LARGE SCALE GENOMIC DNA]</scope>
    <source>
        <strain evidence="7">S2_005_003_R2_42</strain>
    </source>
</reference>